<dbReference type="HOGENOM" id="CLU_083287_15_0_11"/>
<dbReference type="PANTHER" id="PTHR33164:SF57">
    <property type="entry name" value="MARR-FAMILY TRANSCRIPTIONAL REGULATOR"/>
    <property type="match status" value="1"/>
</dbReference>
<dbReference type="RefSeq" id="WP_015798461.1">
    <property type="nucleotide sequence ID" value="NC_013124.1"/>
</dbReference>
<dbReference type="InterPro" id="IPR011991">
    <property type="entry name" value="ArsR-like_HTH"/>
</dbReference>
<evidence type="ECO:0000313" key="5">
    <source>
        <dbReference type="EMBL" id="ACU53975.1"/>
    </source>
</evidence>
<dbReference type="Proteomes" id="UP000000771">
    <property type="component" value="Chromosome"/>
</dbReference>
<dbReference type="InterPro" id="IPR000835">
    <property type="entry name" value="HTH_MarR-typ"/>
</dbReference>
<keyword evidence="3" id="KW-0804">Transcription</keyword>
<evidence type="ECO:0000256" key="2">
    <source>
        <dbReference type="ARBA" id="ARBA00023125"/>
    </source>
</evidence>
<name>C7LZ17_ACIFD</name>
<accession>C7LZ17</accession>
<dbReference type="EMBL" id="CP001631">
    <property type="protein sequence ID" value="ACU53975.1"/>
    <property type="molecule type" value="Genomic_DNA"/>
</dbReference>
<dbReference type="Pfam" id="PF12802">
    <property type="entry name" value="MarR_2"/>
    <property type="match status" value="1"/>
</dbReference>
<keyword evidence="1" id="KW-0805">Transcription regulation</keyword>
<dbReference type="SUPFAM" id="SSF46785">
    <property type="entry name" value="Winged helix' DNA-binding domain"/>
    <property type="match status" value="1"/>
</dbReference>
<dbReference type="GO" id="GO:0006950">
    <property type="term" value="P:response to stress"/>
    <property type="evidence" value="ECO:0007669"/>
    <property type="project" value="TreeGrafter"/>
</dbReference>
<dbReference type="PANTHER" id="PTHR33164">
    <property type="entry name" value="TRANSCRIPTIONAL REGULATOR, MARR FAMILY"/>
    <property type="match status" value="1"/>
</dbReference>
<dbReference type="OrthoDB" id="9154853at2"/>
<dbReference type="Gene3D" id="1.10.10.10">
    <property type="entry name" value="Winged helix-like DNA-binding domain superfamily/Winged helix DNA-binding domain"/>
    <property type="match status" value="1"/>
</dbReference>
<dbReference type="GO" id="GO:0003700">
    <property type="term" value="F:DNA-binding transcription factor activity"/>
    <property type="evidence" value="ECO:0007669"/>
    <property type="project" value="InterPro"/>
</dbReference>
<dbReference type="PROSITE" id="PS01117">
    <property type="entry name" value="HTH_MARR_1"/>
    <property type="match status" value="1"/>
</dbReference>
<dbReference type="eggNOG" id="COG1846">
    <property type="taxonomic scope" value="Bacteria"/>
</dbReference>
<organism evidence="5 6">
    <name type="scientific">Acidimicrobium ferrooxidans (strain DSM 10331 / JCM 15462 / NBRC 103882 / ICP)</name>
    <dbReference type="NCBI Taxonomy" id="525909"/>
    <lineage>
        <taxon>Bacteria</taxon>
        <taxon>Bacillati</taxon>
        <taxon>Actinomycetota</taxon>
        <taxon>Acidimicrobiia</taxon>
        <taxon>Acidimicrobiales</taxon>
        <taxon>Acidimicrobiaceae</taxon>
        <taxon>Acidimicrobium</taxon>
    </lineage>
</organism>
<gene>
    <name evidence="5" type="ordered locus">Afer_1037</name>
</gene>
<dbReference type="AlphaFoldDB" id="C7LZ17"/>
<dbReference type="InterPro" id="IPR023187">
    <property type="entry name" value="Tscrpt_reg_MarR-type_CS"/>
</dbReference>
<sequence length="174" mass="19080">MNERTTIMRASGDVAPTRADVSAVWEELSRLSRIARQHTGPLARALGLEIEGGALAILGVLAKLGPRRLGEVASDLGLSHSVASRHVASLEALGYVTRRSDANDRRAQVIALTDKGRAHLAQIREGHRRFLDDALADWNDDDIATLAHLLRRFGADLQSAFDHTMTDTTTRRIR</sequence>
<reference evidence="5 6" key="1">
    <citation type="journal article" date="2009" name="Stand. Genomic Sci.">
        <title>Complete genome sequence of Acidimicrobium ferrooxidans type strain (ICP).</title>
        <authorList>
            <person name="Clum A."/>
            <person name="Nolan M."/>
            <person name="Lang E."/>
            <person name="Glavina Del Rio T."/>
            <person name="Tice H."/>
            <person name="Copeland A."/>
            <person name="Cheng J.F."/>
            <person name="Lucas S."/>
            <person name="Chen F."/>
            <person name="Bruce D."/>
            <person name="Goodwin L."/>
            <person name="Pitluck S."/>
            <person name="Ivanova N."/>
            <person name="Mavrommatis K."/>
            <person name="Mikhailova N."/>
            <person name="Pati A."/>
            <person name="Chen A."/>
            <person name="Palaniappan K."/>
            <person name="Goker M."/>
            <person name="Spring S."/>
            <person name="Land M."/>
            <person name="Hauser L."/>
            <person name="Chang Y.J."/>
            <person name="Jeffries C.C."/>
            <person name="Chain P."/>
            <person name="Bristow J."/>
            <person name="Eisen J.A."/>
            <person name="Markowitz V."/>
            <person name="Hugenholtz P."/>
            <person name="Kyrpides N.C."/>
            <person name="Klenk H.P."/>
            <person name="Lapidus A."/>
        </authorList>
    </citation>
    <scope>NUCLEOTIDE SEQUENCE [LARGE SCALE GENOMIC DNA]</scope>
    <source>
        <strain evidence="6">DSM 10331 / JCM 15462 / NBRC 103882 / ICP</strain>
    </source>
</reference>
<feature type="domain" description="HTH marR-type" evidence="4">
    <location>
        <begin position="21"/>
        <end position="155"/>
    </location>
</feature>
<dbReference type="PROSITE" id="PS50995">
    <property type="entry name" value="HTH_MARR_2"/>
    <property type="match status" value="1"/>
</dbReference>
<evidence type="ECO:0000313" key="6">
    <source>
        <dbReference type="Proteomes" id="UP000000771"/>
    </source>
</evidence>
<protein>
    <submittedName>
        <fullName evidence="5">Transcriptional regulator, MarR family</fullName>
    </submittedName>
</protein>
<dbReference type="GO" id="GO:0003677">
    <property type="term" value="F:DNA binding"/>
    <property type="evidence" value="ECO:0007669"/>
    <property type="project" value="UniProtKB-KW"/>
</dbReference>
<keyword evidence="2" id="KW-0238">DNA-binding</keyword>
<dbReference type="InterPro" id="IPR036388">
    <property type="entry name" value="WH-like_DNA-bd_sf"/>
</dbReference>
<keyword evidence="6" id="KW-1185">Reference proteome</keyword>
<dbReference type="InterPro" id="IPR036390">
    <property type="entry name" value="WH_DNA-bd_sf"/>
</dbReference>
<dbReference type="STRING" id="525909.Afer_1037"/>
<proteinExistence type="predicted"/>
<dbReference type="CDD" id="cd00090">
    <property type="entry name" value="HTH_ARSR"/>
    <property type="match status" value="1"/>
</dbReference>
<evidence type="ECO:0000259" key="4">
    <source>
        <dbReference type="PROSITE" id="PS50995"/>
    </source>
</evidence>
<evidence type="ECO:0000256" key="1">
    <source>
        <dbReference type="ARBA" id="ARBA00023015"/>
    </source>
</evidence>
<dbReference type="KEGG" id="afo:Afer_1037"/>
<evidence type="ECO:0000256" key="3">
    <source>
        <dbReference type="ARBA" id="ARBA00023163"/>
    </source>
</evidence>
<dbReference type="InterPro" id="IPR039422">
    <property type="entry name" value="MarR/SlyA-like"/>
</dbReference>
<dbReference type="PRINTS" id="PR00598">
    <property type="entry name" value="HTHMARR"/>
</dbReference>
<dbReference type="SMART" id="SM00347">
    <property type="entry name" value="HTH_MARR"/>
    <property type="match status" value="1"/>
</dbReference>